<protein>
    <submittedName>
        <fullName evidence="1">Uncharacterized protein</fullName>
    </submittedName>
</protein>
<keyword evidence="2" id="KW-1185">Reference proteome</keyword>
<reference evidence="1 2" key="1">
    <citation type="submission" date="2019-02" db="EMBL/GenBank/DDBJ databases">
        <title>Deep-cultivation of Planctomycetes and their phenomic and genomic characterization uncovers novel biology.</title>
        <authorList>
            <person name="Wiegand S."/>
            <person name="Jogler M."/>
            <person name="Boedeker C."/>
            <person name="Pinto D."/>
            <person name="Vollmers J."/>
            <person name="Rivas-Marin E."/>
            <person name="Kohn T."/>
            <person name="Peeters S.H."/>
            <person name="Heuer A."/>
            <person name="Rast P."/>
            <person name="Oberbeckmann S."/>
            <person name="Bunk B."/>
            <person name="Jeske O."/>
            <person name="Meyerdierks A."/>
            <person name="Storesund J.E."/>
            <person name="Kallscheuer N."/>
            <person name="Luecker S."/>
            <person name="Lage O.M."/>
            <person name="Pohl T."/>
            <person name="Merkel B.J."/>
            <person name="Hornburger P."/>
            <person name="Mueller R.-W."/>
            <person name="Bruemmer F."/>
            <person name="Labrenz M."/>
            <person name="Spormann A.M."/>
            <person name="Op Den Camp H."/>
            <person name="Overmann J."/>
            <person name="Amann R."/>
            <person name="Jetten M.S.M."/>
            <person name="Mascher T."/>
            <person name="Medema M.H."/>
            <person name="Devos D.P."/>
            <person name="Kaster A.-K."/>
            <person name="Ovreas L."/>
            <person name="Rohde M."/>
            <person name="Galperin M.Y."/>
            <person name="Jogler C."/>
        </authorList>
    </citation>
    <scope>NUCLEOTIDE SEQUENCE [LARGE SCALE GENOMIC DNA]</scope>
    <source>
        <strain evidence="1 2">Pla22</strain>
    </source>
</reference>
<name>A0A5C5WHE2_9BACT</name>
<accession>A0A5C5WHE2</accession>
<evidence type="ECO:0000313" key="2">
    <source>
        <dbReference type="Proteomes" id="UP000316598"/>
    </source>
</evidence>
<organism evidence="1 2">
    <name type="scientific">Rubripirellula amarantea</name>
    <dbReference type="NCBI Taxonomy" id="2527999"/>
    <lineage>
        <taxon>Bacteria</taxon>
        <taxon>Pseudomonadati</taxon>
        <taxon>Planctomycetota</taxon>
        <taxon>Planctomycetia</taxon>
        <taxon>Pirellulales</taxon>
        <taxon>Pirellulaceae</taxon>
        <taxon>Rubripirellula</taxon>
    </lineage>
</organism>
<dbReference type="Proteomes" id="UP000316598">
    <property type="component" value="Unassembled WGS sequence"/>
</dbReference>
<proteinExistence type="predicted"/>
<dbReference type="AlphaFoldDB" id="A0A5C5WHE2"/>
<comment type="caution">
    <text evidence="1">The sequence shown here is derived from an EMBL/GenBank/DDBJ whole genome shotgun (WGS) entry which is preliminary data.</text>
</comment>
<dbReference type="EMBL" id="SJPI01000003">
    <property type="protein sequence ID" value="TWT49212.1"/>
    <property type="molecule type" value="Genomic_DNA"/>
</dbReference>
<evidence type="ECO:0000313" key="1">
    <source>
        <dbReference type="EMBL" id="TWT49212.1"/>
    </source>
</evidence>
<gene>
    <name evidence="1" type="ORF">Pla22_44040</name>
</gene>
<sequence>MWCLVVFFCARDLSAQQFQSGVGATGNVGIPQTNMVPITPPPNPYGGNSFGAPSSGYAPPPQSGYGSFDPYATTPNTSGGYGNGGALFGGGTSLGGPTVTPIGPPTPVSPGTFNPAPTFSSTPSFGDSGGLFGGIFGSPASSPSFNAPLNAPIINAPAYGGGYDNPSVYGTPTYSDPSFGSSGTMFPNGAFPSSSPSTLFPDGMFSGGLFPGGADNQFSAYRLLQGPRIRHGYVGFGDSDDDLNINDTDVSAILAFPNFFYSNQPLYVVPSFSLHLWDGPDGSAPTSNITADLPGSAYSAFLDLGWNSDPNQMFSTEFGVRVGAFTDFDTFNSDSLRVLGKGLASFRLTPASTLKAGVYYLDRNKVKLLPAGGLLYQPNPYTRMDIFFPEPKLARYWRTVGTNDVWWYLAGDYGGGSWTIERDNGSSDSIDINDLRVTLGLEWGQSDAIRAGRRNGFLEVGYVFDREVEYRRNPNDNFKPDDGIVFRAGLGY</sequence>